<dbReference type="Proteomes" id="UP001295684">
    <property type="component" value="Unassembled WGS sequence"/>
</dbReference>
<evidence type="ECO:0000256" key="1">
    <source>
        <dbReference type="SAM" id="Phobius"/>
    </source>
</evidence>
<protein>
    <submittedName>
        <fullName evidence="2">Uncharacterized protein</fullName>
    </submittedName>
</protein>
<evidence type="ECO:0000313" key="3">
    <source>
        <dbReference type="Proteomes" id="UP001295684"/>
    </source>
</evidence>
<keyword evidence="1" id="KW-1133">Transmembrane helix</keyword>
<name>A0AAD2D420_EUPCR</name>
<keyword evidence="1" id="KW-0472">Membrane</keyword>
<dbReference type="AlphaFoldDB" id="A0AAD2D420"/>
<proteinExistence type="predicted"/>
<keyword evidence="1" id="KW-0812">Transmembrane</keyword>
<keyword evidence="3" id="KW-1185">Reference proteome</keyword>
<accession>A0AAD2D420</accession>
<organism evidence="2 3">
    <name type="scientific">Euplotes crassus</name>
    <dbReference type="NCBI Taxonomy" id="5936"/>
    <lineage>
        <taxon>Eukaryota</taxon>
        <taxon>Sar</taxon>
        <taxon>Alveolata</taxon>
        <taxon>Ciliophora</taxon>
        <taxon>Intramacronucleata</taxon>
        <taxon>Spirotrichea</taxon>
        <taxon>Hypotrichia</taxon>
        <taxon>Euplotida</taxon>
        <taxon>Euplotidae</taxon>
        <taxon>Moneuplotes</taxon>
    </lineage>
</organism>
<evidence type="ECO:0000313" key="2">
    <source>
        <dbReference type="EMBL" id="CAI2379250.1"/>
    </source>
</evidence>
<gene>
    <name evidence="2" type="ORF">ECRASSUSDP1_LOCUS20659</name>
</gene>
<reference evidence="2" key="1">
    <citation type="submission" date="2023-07" db="EMBL/GenBank/DDBJ databases">
        <authorList>
            <consortium name="AG Swart"/>
            <person name="Singh M."/>
            <person name="Singh A."/>
            <person name="Seah K."/>
            <person name="Emmerich C."/>
        </authorList>
    </citation>
    <scope>NUCLEOTIDE SEQUENCE</scope>
    <source>
        <strain evidence="2">DP1</strain>
    </source>
</reference>
<sequence length="232" mass="26283">MDANNLVFYFALGASGSDQINYDKISDSQEQSDYSSFVNQALTILKKRDKIELGVDFKKPSSFGTWYATQFAALTTIILTDSRLDPSAAKNMLEDFETQLLEKNYGFCHDPSQDVDTKEISEIINKLSAEHGSEFNKVELPSIDNQQNFEIEEVKESSLQKMEKIQKFTIDSSKDDLEQPQLAQPAARTAAQLYAQKRNARLQKESNQNKKRAVICIVIAIIVLITLVWLLM</sequence>
<feature type="transmembrane region" description="Helical" evidence="1">
    <location>
        <begin position="213"/>
        <end position="231"/>
    </location>
</feature>
<dbReference type="EMBL" id="CAMPGE010021073">
    <property type="protein sequence ID" value="CAI2379250.1"/>
    <property type="molecule type" value="Genomic_DNA"/>
</dbReference>
<comment type="caution">
    <text evidence="2">The sequence shown here is derived from an EMBL/GenBank/DDBJ whole genome shotgun (WGS) entry which is preliminary data.</text>
</comment>